<dbReference type="AlphaFoldDB" id="A0A369JA31"/>
<evidence type="ECO:0000313" key="3">
    <source>
        <dbReference type="Proteomes" id="UP000076154"/>
    </source>
</evidence>
<accession>A0A369JA31</accession>
<evidence type="ECO:0000256" key="1">
    <source>
        <dbReference type="SAM" id="MobiDB-lite"/>
    </source>
</evidence>
<gene>
    <name evidence="2" type="ORF">Hypma_003031</name>
</gene>
<dbReference type="Proteomes" id="UP000076154">
    <property type="component" value="Unassembled WGS sequence"/>
</dbReference>
<organism evidence="2 3">
    <name type="scientific">Hypsizygus marmoreus</name>
    <name type="common">White beech mushroom</name>
    <name type="synonym">Agaricus marmoreus</name>
    <dbReference type="NCBI Taxonomy" id="39966"/>
    <lineage>
        <taxon>Eukaryota</taxon>
        <taxon>Fungi</taxon>
        <taxon>Dikarya</taxon>
        <taxon>Basidiomycota</taxon>
        <taxon>Agaricomycotina</taxon>
        <taxon>Agaricomycetes</taxon>
        <taxon>Agaricomycetidae</taxon>
        <taxon>Agaricales</taxon>
        <taxon>Tricholomatineae</taxon>
        <taxon>Lyophyllaceae</taxon>
        <taxon>Hypsizygus</taxon>
    </lineage>
</organism>
<dbReference type="EMBL" id="LUEZ02000126">
    <property type="protein sequence ID" value="RDB16314.1"/>
    <property type="molecule type" value="Genomic_DNA"/>
</dbReference>
<reference evidence="2" key="1">
    <citation type="submission" date="2018-04" db="EMBL/GenBank/DDBJ databases">
        <title>Whole genome sequencing of Hypsizygus marmoreus.</title>
        <authorList>
            <person name="Choi I.-G."/>
            <person name="Min B."/>
            <person name="Kim J.-G."/>
            <person name="Kim S."/>
            <person name="Oh Y.-L."/>
            <person name="Kong W.-S."/>
            <person name="Park H."/>
            <person name="Jeong J."/>
            <person name="Song E.-S."/>
        </authorList>
    </citation>
    <scope>NUCLEOTIDE SEQUENCE [LARGE SCALE GENOMIC DNA]</scope>
    <source>
        <strain evidence="2">51987-8</strain>
    </source>
</reference>
<sequence>MPVSSHSHLAPYPTVTVIIKLLPTSRRSKIQIQIQIQIQIPSGFITLFSGSTANSKPHEELTIDFDTVLYGANVKKSPPPHDLGPAPTSPALVSLSQPTRRDRTFLQQRNPS</sequence>
<proteinExistence type="predicted"/>
<evidence type="ECO:0000313" key="2">
    <source>
        <dbReference type="EMBL" id="RDB16314.1"/>
    </source>
</evidence>
<name>A0A369JA31_HYPMA</name>
<comment type="caution">
    <text evidence="2">The sequence shown here is derived from an EMBL/GenBank/DDBJ whole genome shotgun (WGS) entry which is preliminary data.</text>
</comment>
<protein>
    <submittedName>
        <fullName evidence="2">Uncharacterized protein</fullName>
    </submittedName>
</protein>
<keyword evidence="3" id="KW-1185">Reference proteome</keyword>
<dbReference type="InParanoid" id="A0A369JA31"/>
<feature type="region of interest" description="Disordered" evidence="1">
    <location>
        <begin position="74"/>
        <end position="112"/>
    </location>
</feature>